<keyword evidence="3" id="KW-1185">Reference proteome</keyword>
<dbReference type="Pfam" id="PF12895">
    <property type="entry name" value="ANAPC3"/>
    <property type="match status" value="1"/>
</dbReference>
<keyword evidence="1" id="KW-0802">TPR repeat</keyword>
<evidence type="ECO:0000313" key="3">
    <source>
        <dbReference type="Proteomes" id="UP000184423"/>
    </source>
</evidence>
<gene>
    <name evidence="2" type="ORF">SAMN02746091_00214</name>
</gene>
<dbReference type="SMART" id="SM00028">
    <property type="entry name" value="TPR"/>
    <property type="match status" value="3"/>
</dbReference>
<feature type="repeat" description="TPR" evidence="1">
    <location>
        <begin position="36"/>
        <end position="69"/>
    </location>
</feature>
<dbReference type="InterPro" id="IPR011990">
    <property type="entry name" value="TPR-like_helical_dom_sf"/>
</dbReference>
<dbReference type="RefSeq" id="WP_073247642.1">
    <property type="nucleotide sequence ID" value="NZ_FQVG01000002.1"/>
</dbReference>
<evidence type="ECO:0000256" key="1">
    <source>
        <dbReference type="PROSITE-ProRule" id="PRU00339"/>
    </source>
</evidence>
<sequence>MNSYNLYLEAINLYEQKNYKKALNLFLKVLEHQNNYLINYNIGVCYIELNKFTDAIQFLKKSLYLNKYYENTYINLAYCYYKKKDYKSCYRIIKEGVSAINSDKLNNIEKNLFNLIIYGGENEFNKKAK</sequence>
<proteinExistence type="predicted"/>
<protein>
    <submittedName>
        <fullName evidence="2">Tetratricopeptide repeat-containing protein</fullName>
    </submittedName>
</protein>
<dbReference type="InterPro" id="IPR019734">
    <property type="entry name" value="TPR_rpt"/>
</dbReference>
<dbReference type="AlphaFoldDB" id="A0A1M4SS11"/>
<name>A0A1M4SS11_9CLOT</name>
<dbReference type="Gene3D" id="1.25.40.10">
    <property type="entry name" value="Tetratricopeptide repeat domain"/>
    <property type="match status" value="1"/>
</dbReference>
<accession>A0A1M4SS11</accession>
<evidence type="ECO:0000313" key="2">
    <source>
        <dbReference type="EMBL" id="SHE34932.1"/>
    </source>
</evidence>
<organism evidence="2 3">
    <name type="scientific">Caloramator proteoclasticus DSM 10124</name>
    <dbReference type="NCBI Taxonomy" id="1121262"/>
    <lineage>
        <taxon>Bacteria</taxon>
        <taxon>Bacillati</taxon>
        <taxon>Bacillota</taxon>
        <taxon>Clostridia</taxon>
        <taxon>Eubacteriales</taxon>
        <taxon>Clostridiaceae</taxon>
        <taxon>Caloramator</taxon>
    </lineage>
</organism>
<dbReference type="PROSITE" id="PS50005">
    <property type="entry name" value="TPR"/>
    <property type="match status" value="1"/>
</dbReference>
<dbReference type="SUPFAM" id="SSF48452">
    <property type="entry name" value="TPR-like"/>
    <property type="match status" value="1"/>
</dbReference>
<dbReference type="Proteomes" id="UP000184423">
    <property type="component" value="Unassembled WGS sequence"/>
</dbReference>
<reference evidence="3" key="1">
    <citation type="submission" date="2016-11" db="EMBL/GenBank/DDBJ databases">
        <authorList>
            <person name="Varghese N."/>
            <person name="Submissions S."/>
        </authorList>
    </citation>
    <scope>NUCLEOTIDE SEQUENCE [LARGE SCALE GENOMIC DNA]</scope>
    <source>
        <strain evidence="3">DSM 10124</strain>
    </source>
</reference>
<dbReference type="EMBL" id="FQVG01000002">
    <property type="protein sequence ID" value="SHE34932.1"/>
    <property type="molecule type" value="Genomic_DNA"/>
</dbReference>